<dbReference type="GO" id="GO:0016491">
    <property type="term" value="F:oxidoreductase activity"/>
    <property type="evidence" value="ECO:0007669"/>
    <property type="project" value="UniProtKB-KW"/>
</dbReference>
<name>A0A1B7M0Y7_9MICC</name>
<dbReference type="Gene3D" id="3.40.50.720">
    <property type="entry name" value="NAD(P)-binding Rossmann-like Domain"/>
    <property type="match status" value="1"/>
</dbReference>
<dbReference type="Pfam" id="PF03807">
    <property type="entry name" value="F420_oxidored"/>
    <property type="match status" value="1"/>
</dbReference>
<proteinExistence type="predicted"/>
<keyword evidence="4" id="KW-1185">Reference proteome</keyword>
<evidence type="ECO:0000259" key="2">
    <source>
        <dbReference type="Pfam" id="PF03807"/>
    </source>
</evidence>
<dbReference type="InterPro" id="IPR028939">
    <property type="entry name" value="P5C_Rdtase_cat_N"/>
</dbReference>
<dbReference type="EMBL" id="LXEY01000015">
    <property type="protein sequence ID" value="OAV61884.1"/>
    <property type="molecule type" value="Genomic_DNA"/>
</dbReference>
<feature type="domain" description="Pyrroline-5-carboxylate reductase catalytic N-terminal" evidence="2">
    <location>
        <begin position="3"/>
        <end position="91"/>
    </location>
</feature>
<protein>
    <submittedName>
        <fullName evidence="3">NADP oxidoreductase</fullName>
    </submittedName>
</protein>
<dbReference type="SUPFAM" id="SSF51735">
    <property type="entry name" value="NAD(P)-binding Rossmann-fold domains"/>
    <property type="match status" value="1"/>
</dbReference>
<gene>
    <name evidence="3" type="ORF">A6F49_08270</name>
</gene>
<dbReference type="STRING" id="1837282.A6F49_08270"/>
<dbReference type="InterPro" id="IPR036291">
    <property type="entry name" value="NAD(P)-bd_dom_sf"/>
</dbReference>
<comment type="caution">
    <text evidence="3">The sequence shown here is derived from an EMBL/GenBank/DDBJ whole genome shotgun (WGS) entry which is preliminary data.</text>
</comment>
<reference evidence="3 4" key="1">
    <citation type="submission" date="2016-04" db="EMBL/GenBank/DDBJ databases">
        <title>First whole genome shotgun sequence of the bacterium Enteractinococcus sp. strain UASWS1574.</title>
        <authorList>
            <person name="Crovadore J."/>
            <person name="Chablais R."/>
            <person name="Lefort F."/>
        </authorList>
    </citation>
    <scope>NUCLEOTIDE SEQUENCE [LARGE SCALE GENOMIC DNA]</scope>
    <source>
        <strain evidence="3 4">UASWS1574</strain>
    </source>
</reference>
<evidence type="ECO:0000313" key="4">
    <source>
        <dbReference type="Proteomes" id="UP000078292"/>
    </source>
</evidence>
<evidence type="ECO:0000313" key="3">
    <source>
        <dbReference type="EMBL" id="OAV61884.1"/>
    </source>
</evidence>
<keyword evidence="1" id="KW-0560">Oxidoreductase</keyword>
<dbReference type="PANTHER" id="PTHR14239">
    <property type="entry name" value="DUDULIN-RELATED"/>
    <property type="match status" value="1"/>
</dbReference>
<dbReference type="Proteomes" id="UP000078292">
    <property type="component" value="Unassembled WGS sequence"/>
</dbReference>
<accession>A0A1B7M0Y7</accession>
<sequence>MTTIGILGAGRVGTAVARQAMKAGYDVKIATAKPAEEIRMIVDIVTPGAQAVEASEAASQELVILAVPLHKYRTVDPELLAGRTVIDVMNYWAPVDGVIADFEQADLGSSEVIQQYLAESHVVKSLNHIGYHELEEDDQPSGAQGRRALALAGDDARSKAVVAEFIDRLGYDAIDAGPLAAGRAYQPGTDIFNGSHSAEQLSALLEAALQPSHV</sequence>
<dbReference type="AlphaFoldDB" id="A0A1B7M0Y7"/>
<evidence type="ECO:0000256" key="1">
    <source>
        <dbReference type="ARBA" id="ARBA00023002"/>
    </source>
</evidence>
<dbReference type="InterPro" id="IPR051267">
    <property type="entry name" value="STEAP_metalloreductase"/>
</dbReference>
<organism evidence="3 4">
    <name type="scientific">Enteractinococcus helveticum</name>
    <dbReference type="NCBI Taxonomy" id="1837282"/>
    <lineage>
        <taxon>Bacteria</taxon>
        <taxon>Bacillati</taxon>
        <taxon>Actinomycetota</taxon>
        <taxon>Actinomycetes</taxon>
        <taxon>Micrococcales</taxon>
        <taxon>Micrococcaceae</taxon>
    </lineage>
</organism>